<feature type="domain" description="C2H2-type" evidence="3">
    <location>
        <begin position="670"/>
        <end position="691"/>
    </location>
</feature>
<dbReference type="Pfam" id="PF00630">
    <property type="entry name" value="Filamin"/>
    <property type="match status" value="1"/>
</dbReference>
<dbReference type="InterPro" id="IPR036872">
    <property type="entry name" value="CH_dom_sf"/>
</dbReference>
<evidence type="ECO:0000256" key="1">
    <source>
        <dbReference type="ARBA" id="ARBA00022723"/>
    </source>
</evidence>
<evidence type="ECO:0000313" key="5">
    <source>
        <dbReference type="Proteomes" id="UP000728032"/>
    </source>
</evidence>
<dbReference type="EMBL" id="OC915160">
    <property type="protein sequence ID" value="CAD7638985.1"/>
    <property type="molecule type" value="Genomic_DNA"/>
</dbReference>
<keyword evidence="2" id="KW-0472">Membrane</keyword>
<dbReference type="Pfam" id="PF00307">
    <property type="entry name" value="CH"/>
    <property type="match status" value="1"/>
</dbReference>
<dbReference type="Gene3D" id="1.10.418.10">
    <property type="entry name" value="Calponin-like domain"/>
    <property type="match status" value="1"/>
</dbReference>
<protein>
    <recommendedName>
        <fullName evidence="3">C2H2-type domain-containing protein</fullName>
    </recommendedName>
</protein>
<name>A0A7R9LC70_9ACAR</name>
<organism evidence="4">
    <name type="scientific">Oppiella nova</name>
    <dbReference type="NCBI Taxonomy" id="334625"/>
    <lineage>
        <taxon>Eukaryota</taxon>
        <taxon>Metazoa</taxon>
        <taxon>Ecdysozoa</taxon>
        <taxon>Arthropoda</taxon>
        <taxon>Chelicerata</taxon>
        <taxon>Arachnida</taxon>
        <taxon>Acari</taxon>
        <taxon>Acariformes</taxon>
        <taxon>Sarcoptiformes</taxon>
        <taxon>Oribatida</taxon>
        <taxon>Brachypylina</taxon>
        <taxon>Oppioidea</taxon>
        <taxon>Oppiidae</taxon>
        <taxon>Oppiella</taxon>
    </lineage>
</organism>
<dbReference type="PROSITE" id="PS00202">
    <property type="entry name" value="RUBREDOXIN"/>
    <property type="match status" value="1"/>
</dbReference>
<dbReference type="AlphaFoldDB" id="A0A7R9LC70"/>
<dbReference type="InterPro" id="IPR001298">
    <property type="entry name" value="Filamin/ABP280_rpt"/>
</dbReference>
<dbReference type="SUPFAM" id="SSF47576">
    <property type="entry name" value="Calponin-homology domain, CH-domain"/>
    <property type="match status" value="1"/>
</dbReference>
<dbReference type="InterPro" id="IPR014756">
    <property type="entry name" value="Ig_E-set"/>
</dbReference>
<evidence type="ECO:0000259" key="3">
    <source>
        <dbReference type="PROSITE" id="PS00028"/>
    </source>
</evidence>
<gene>
    <name evidence="4" type="ORF">ONB1V03_LOCUS1710</name>
</gene>
<dbReference type="InterPro" id="IPR013783">
    <property type="entry name" value="Ig-like_fold"/>
</dbReference>
<dbReference type="SMART" id="SM00557">
    <property type="entry name" value="IG_FLMN"/>
    <property type="match status" value="1"/>
</dbReference>
<evidence type="ECO:0000313" key="4">
    <source>
        <dbReference type="EMBL" id="CAD7638985.1"/>
    </source>
</evidence>
<dbReference type="Gene3D" id="2.60.40.10">
    <property type="entry name" value="Immunoglobulins"/>
    <property type="match status" value="2"/>
</dbReference>
<keyword evidence="2" id="KW-1133">Transmembrane helix</keyword>
<dbReference type="Proteomes" id="UP000728032">
    <property type="component" value="Unassembled WGS sequence"/>
</dbReference>
<dbReference type="InterPro" id="IPR017868">
    <property type="entry name" value="Filamin/ABP280_repeat-like"/>
</dbReference>
<dbReference type="SMART" id="SM00033">
    <property type="entry name" value="CH"/>
    <property type="match status" value="1"/>
</dbReference>
<feature type="transmembrane region" description="Helical" evidence="2">
    <location>
        <begin position="560"/>
        <end position="582"/>
    </location>
</feature>
<proteinExistence type="predicted"/>
<dbReference type="InterPro" id="IPR013087">
    <property type="entry name" value="Znf_C2H2_type"/>
</dbReference>
<dbReference type="PANTHER" id="PTHR21385">
    <property type="entry name" value="ZINC FINGER PROTEIN-RELATED"/>
    <property type="match status" value="1"/>
</dbReference>
<dbReference type="InterPro" id="IPR001715">
    <property type="entry name" value="CH_dom"/>
</dbReference>
<keyword evidence="5" id="KW-1185">Reference proteome</keyword>
<evidence type="ECO:0000256" key="2">
    <source>
        <dbReference type="SAM" id="Phobius"/>
    </source>
</evidence>
<dbReference type="InterPro" id="IPR018527">
    <property type="entry name" value="Rubredoxin_Fe_BS"/>
</dbReference>
<dbReference type="PROSITE" id="PS00028">
    <property type="entry name" value="ZINC_FINGER_C2H2_1"/>
    <property type="match status" value="1"/>
</dbReference>
<keyword evidence="2" id="KW-0812">Transmembrane</keyword>
<dbReference type="EMBL" id="CAJPVJ010000335">
    <property type="protein sequence ID" value="CAG2162110.1"/>
    <property type="molecule type" value="Genomic_DNA"/>
</dbReference>
<sequence length="805" mass="92218">MGINNNKNQRKNLLQWIRTKVRGPFFVTNFTEDWKDGILLCALIEGIVPGSCPRFDLLSADNEIDNINLGLALIKRHLNIDSTIESHEIHDCKEEAKFVYFLSRVKFESMKLLMKSLLKRSIIQKRDSSGASHMMFESLFSDEKVCFAKGMGLILGVRTRKARFNIFCKPTPKLNLMIEIMGPNNTMCSEKIAVFSQKRKFSSDVITKSLIEDFLNRKKSSEDILKIPFFYEVFSNKIVVTYIPLMKGIHKLSIIWQGQHILSSPYTVKVEDCYIDPVKPSDQMNGSMSPTVFVPGLQYPVNALTRKESISFDECATVVRRKVLKQTVVINGTQKIFKESQSDSGVCSHILNTDAIHQNLLRRKSTSYPNLRLTDNKSVDTMVDNEGDNSCPSGQYIDDEIPDYSKLFGHYFDDLNANKDQSLAQDLGIYPEKCEVFGAGAYYGQVGVKNHFMVSTKDGGKSYLAVGVQSVDSDDVIEVSFTSIGQNRYEVQYEVSRPGYYVIFANIGFSSSTCDPSGEHLESGSTKCEYNNNRIWALSLFYSGAVIAVIGSLATCQSSGYLLIVYMILYVGWIGVIVGLTVQRMSSNSLAMNEAFNTITEEVIRDKWDLYAQILHLWSHFISKFIPILDRYRVPVPMDCPFHPQRDYLWWPDIEDEYEYDDEISFQWTCPFCGSNFLCAERLAIHWDEIHRNEFTRSEDSICLADFCDIMRCDVIIANKRKRRNRLRSLALSKNKTEFNIQTNCDPKHMKFLENKCETIVRQCTQGLITSISSKDYRDIEYELIESVCSYLTCDRYLDDYLHEH</sequence>
<dbReference type="GO" id="GO:0046872">
    <property type="term" value="F:metal ion binding"/>
    <property type="evidence" value="ECO:0007669"/>
    <property type="project" value="UniProtKB-KW"/>
</dbReference>
<accession>A0A7R9LC70</accession>
<reference evidence="4" key="1">
    <citation type="submission" date="2020-11" db="EMBL/GenBank/DDBJ databases">
        <authorList>
            <person name="Tran Van P."/>
        </authorList>
    </citation>
    <scope>NUCLEOTIDE SEQUENCE</scope>
</reference>
<dbReference type="OrthoDB" id="10012602at2759"/>
<dbReference type="SUPFAM" id="SSF81296">
    <property type="entry name" value="E set domains"/>
    <property type="match status" value="2"/>
</dbReference>
<keyword evidence="1" id="KW-0479">Metal-binding</keyword>
<dbReference type="PANTHER" id="PTHR21385:SF0">
    <property type="entry name" value="RE51073P"/>
    <property type="match status" value="1"/>
</dbReference>
<feature type="transmembrane region" description="Helical" evidence="2">
    <location>
        <begin position="535"/>
        <end position="554"/>
    </location>
</feature>